<name>A0A8J3WA06_9ACTN</name>
<organism evidence="2 3">
    <name type="scientific">Planobispora longispora</name>
    <dbReference type="NCBI Taxonomy" id="28887"/>
    <lineage>
        <taxon>Bacteria</taxon>
        <taxon>Bacillati</taxon>
        <taxon>Actinomycetota</taxon>
        <taxon>Actinomycetes</taxon>
        <taxon>Streptosporangiales</taxon>
        <taxon>Streptosporangiaceae</taxon>
        <taxon>Planobispora</taxon>
    </lineage>
</organism>
<dbReference type="InterPro" id="IPR003593">
    <property type="entry name" value="AAA+_ATPase"/>
</dbReference>
<dbReference type="Gene3D" id="3.40.50.1000">
    <property type="entry name" value="HAD superfamily/HAD-like"/>
    <property type="match status" value="1"/>
</dbReference>
<dbReference type="NCBIfam" id="TIGR01484">
    <property type="entry name" value="HAD-SF-IIB"/>
    <property type="match status" value="1"/>
</dbReference>
<dbReference type="SMART" id="SM00382">
    <property type="entry name" value="AAA"/>
    <property type="match status" value="1"/>
</dbReference>
<dbReference type="AlphaFoldDB" id="A0A8J3WA06"/>
<dbReference type="InterPro" id="IPR006379">
    <property type="entry name" value="HAD-SF_hydro_IIB"/>
</dbReference>
<dbReference type="Proteomes" id="UP000616724">
    <property type="component" value="Unassembled WGS sequence"/>
</dbReference>
<dbReference type="InterPro" id="IPR036412">
    <property type="entry name" value="HAD-like_sf"/>
</dbReference>
<dbReference type="SUPFAM" id="SSF56784">
    <property type="entry name" value="HAD-like"/>
    <property type="match status" value="1"/>
</dbReference>
<evidence type="ECO:0000313" key="3">
    <source>
        <dbReference type="Proteomes" id="UP000616724"/>
    </source>
</evidence>
<evidence type="ECO:0000259" key="1">
    <source>
        <dbReference type="SMART" id="SM00382"/>
    </source>
</evidence>
<accession>A0A8J3WA06</accession>
<dbReference type="PANTHER" id="PTHR10000:SF8">
    <property type="entry name" value="HAD SUPERFAMILY HYDROLASE-LIKE, TYPE 3"/>
    <property type="match status" value="1"/>
</dbReference>
<dbReference type="Gene3D" id="3.90.1070.10">
    <property type="match status" value="1"/>
</dbReference>
<keyword evidence="3" id="KW-1185">Reference proteome</keyword>
<comment type="caution">
    <text evidence="2">The sequence shown here is derived from an EMBL/GenBank/DDBJ whole genome shotgun (WGS) entry which is preliminary data.</text>
</comment>
<dbReference type="GO" id="GO:0000287">
    <property type="term" value="F:magnesium ion binding"/>
    <property type="evidence" value="ECO:0007669"/>
    <property type="project" value="TreeGrafter"/>
</dbReference>
<proteinExistence type="predicted"/>
<dbReference type="InterPro" id="IPR023214">
    <property type="entry name" value="HAD_sf"/>
</dbReference>
<evidence type="ECO:0000313" key="2">
    <source>
        <dbReference type="EMBL" id="GIH81378.1"/>
    </source>
</evidence>
<dbReference type="GO" id="GO:0005829">
    <property type="term" value="C:cytosol"/>
    <property type="evidence" value="ECO:0007669"/>
    <property type="project" value="TreeGrafter"/>
</dbReference>
<reference evidence="2 3" key="1">
    <citation type="submission" date="2021-01" db="EMBL/GenBank/DDBJ databases">
        <title>Whole genome shotgun sequence of Planobispora longispora NBRC 13918.</title>
        <authorList>
            <person name="Komaki H."/>
            <person name="Tamura T."/>
        </authorList>
    </citation>
    <scope>NUCLEOTIDE SEQUENCE [LARGE SCALE GENOMIC DNA]</scope>
    <source>
        <strain evidence="2 3">NBRC 13918</strain>
    </source>
</reference>
<dbReference type="PANTHER" id="PTHR10000">
    <property type="entry name" value="PHOSPHOSERINE PHOSPHATASE"/>
    <property type="match status" value="1"/>
</dbReference>
<dbReference type="EMBL" id="BOOH01000075">
    <property type="protein sequence ID" value="GIH81378.1"/>
    <property type="molecule type" value="Genomic_DNA"/>
</dbReference>
<dbReference type="GO" id="GO:0016791">
    <property type="term" value="F:phosphatase activity"/>
    <property type="evidence" value="ECO:0007669"/>
    <property type="project" value="TreeGrafter"/>
</dbReference>
<dbReference type="Pfam" id="PF08282">
    <property type="entry name" value="Hydrolase_3"/>
    <property type="match status" value="2"/>
</dbReference>
<sequence length="595" mass="64282">MFPRNPPSGKKGTGRTGKRTGMRYHALACDYDGTLAADGRIDDATMAALERLVRSGRRLIMVTGRDMDELTSVFDRLDLFERIVIENGAVLYDPVRQETTPLAEAPPAEFADSLRRAGVRPLTVGEVIVATREPHDGTVLDTIRDLGLELQVIFNKGAVMVLPSGVNKATGLAAALDELGLSPHNTVGVGDAENDHAFLSACECSVAVANALPAVKERCDVVTGRARGAGVTELIDRIVGDDLAGVDPGRHHLPLGTVEDGRQVRIAPYGTRMMIAGPSNSGKSTAAAALLERVSKAGYQFCLIDPEGDYTDGVEDAIVLGDARRAPTEEEILQVLENPAQSVVVNLLGVPLDDRPGFFEAFLPRLSAVRARQGHPHWLIVDEAHHMLPQGFGTESVELLGQVGGLLLVTVHPSLVSEPVLRVLNTVVAVGENPADVMETFSAAVGRDEAVSDLPGDLPTGEFLLWRLSGRPVRARLIPPEGERQRHRRKYAAGELGEEKSFYFRGPHEALNLRAGNLTAFCHIADGVDDDTWEHHLHRGDYSRWLARDVKDEELAAEVAEVERGDGASAAETRRRVRELIENRYTASAEPGGGL</sequence>
<protein>
    <submittedName>
        <fullName evidence="2">Phosphoglycolate phosphatase</fullName>
    </submittedName>
</protein>
<gene>
    <name evidence="2" type="ORF">Plo01_78070</name>
</gene>
<dbReference type="SUPFAM" id="SSF52540">
    <property type="entry name" value="P-loop containing nucleoside triphosphate hydrolases"/>
    <property type="match status" value="1"/>
</dbReference>
<dbReference type="Gene3D" id="3.40.50.300">
    <property type="entry name" value="P-loop containing nucleotide triphosphate hydrolases"/>
    <property type="match status" value="1"/>
</dbReference>
<feature type="domain" description="AAA+ ATPase" evidence="1">
    <location>
        <begin position="269"/>
        <end position="435"/>
    </location>
</feature>
<dbReference type="InterPro" id="IPR027417">
    <property type="entry name" value="P-loop_NTPase"/>
</dbReference>